<dbReference type="EMBL" id="LR862150">
    <property type="protein sequence ID" value="CAD1833009.1"/>
    <property type="molecule type" value="Genomic_DNA"/>
</dbReference>
<proteinExistence type="predicted"/>
<reference evidence="1" key="1">
    <citation type="submission" date="2020-07" db="EMBL/GenBank/DDBJ databases">
        <authorList>
            <person name="Lin J."/>
        </authorList>
    </citation>
    <scope>NUCLEOTIDE SEQUENCE</scope>
</reference>
<protein>
    <submittedName>
        <fullName evidence="1">Uncharacterized protein</fullName>
    </submittedName>
</protein>
<dbReference type="AlphaFoldDB" id="A0A6V7PQ78"/>
<name>A0A6V7PQ78_ANACO</name>
<accession>A0A6V7PQ78</accession>
<organism evidence="1">
    <name type="scientific">Ananas comosus var. bracteatus</name>
    <name type="common">red pineapple</name>
    <dbReference type="NCBI Taxonomy" id="296719"/>
    <lineage>
        <taxon>Eukaryota</taxon>
        <taxon>Viridiplantae</taxon>
        <taxon>Streptophyta</taxon>
        <taxon>Embryophyta</taxon>
        <taxon>Tracheophyta</taxon>
        <taxon>Spermatophyta</taxon>
        <taxon>Magnoliopsida</taxon>
        <taxon>Liliopsida</taxon>
        <taxon>Poales</taxon>
        <taxon>Bromeliaceae</taxon>
        <taxon>Bromelioideae</taxon>
        <taxon>Ananas</taxon>
    </lineage>
</organism>
<gene>
    <name evidence="1" type="ORF">CB5_LOCUS16220</name>
</gene>
<sequence>MFRKRLWSFMYQPAVLLSQIPNMSETKMADWSATNQLVMSWLLNAIEPTIATSLMFMASAKQTIWSETSYINQFFPALVIVPMPKENRGYAKVNFSFFT</sequence>
<evidence type="ECO:0000313" key="1">
    <source>
        <dbReference type="EMBL" id="CAD1833009.1"/>
    </source>
</evidence>